<evidence type="ECO:0000313" key="3">
    <source>
        <dbReference type="Proteomes" id="UP000238642"/>
    </source>
</evidence>
<feature type="domain" description="Restriction endonuclease type IV Mrr" evidence="1">
    <location>
        <begin position="44"/>
        <end position="132"/>
    </location>
</feature>
<dbReference type="AlphaFoldDB" id="A0A2S9JUT3"/>
<evidence type="ECO:0000259" key="1">
    <source>
        <dbReference type="Pfam" id="PF04471"/>
    </source>
</evidence>
<organism evidence="2 3">
    <name type="scientific">Sphingobacterium gobiense</name>
    <dbReference type="NCBI Taxonomy" id="1382456"/>
    <lineage>
        <taxon>Bacteria</taxon>
        <taxon>Pseudomonadati</taxon>
        <taxon>Bacteroidota</taxon>
        <taxon>Sphingobacteriia</taxon>
        <taxon>Sphingobacteriales</taxon>
        <taxon>Sphingobacteriaceae</taxon>
        <taxon>Sphingobacterium</taxon>
    </lineage>
</organism>
<evidence type="ECO:0000313" key="2">
    <source>
        <dbReference type="EMBL" id="PRD57044.1"/>
    </source>
</evidence>
<name>A0A2S9JUT3_9SPHI</name>
<proteinExistence type="predicted"/>
<gene>
    <name evidence="2" type="ORF">C5749_07505</name>
</gene>
<dbReference type="GO" id="GO:0004519">
    <property type="term" value="F:endonuclease activity"/>
    <property type="evidence" value="ECO:0007669"/>
    <property type="project" value="InterPro"/>
</dbReference>
<dbReference type="EMBL" id="PVBS01000001">
    <property type="protein sequence ID" value="PRD57044.1"/>
    <property type="molecule type" value="Genomic_DNA"/>
</dbReference>
<dbReference type="Pfam" id="PF04471">
    <property type="entry name" value="Mrr_cat"/>
    <property type="match status" value="1"/>
</dbReference>
<dbReference type="Proteomes" id="UP000238642">
    <property type="component" value="Unassembled WGS sequence"/>
</dbReference>
<dbReference type="RefSeq" id="WP_105724455.1">
    <property type="nucleotide sequence ID" value="NZ_PVBS01000001.1"/>
</dbReference>
<comment type="caution">
    <text evidence="2">The sequence shown here is derived from an EMBL/GenBank/DDBJ whole genome shotgun (WGS) entry which is preliminary data.</text>
</comment>
<keyword evidence="3" id="KW-1185">Reference proteome</keyword>
<reference evidence="2 3" key="1">
    <citation type="submission" date="2018-02" db="EMBL/GenBank/DDBJ databases">
        <title>The draft genome of Sphingobacterium gobiense H7.</title>
        <authorList>
            <person name="Li L."/>
            <person name="Liu L."/>
            <person name="Zhang X."/>
            <person name="Wang T."/>
            <person name="Liang L."/>
        </authorList>
    </citation>
    <scope>NUCLEOTIDE SEQUENCE [LARGE SCALE GENOMIC DNA]</scope>
    <source>
        <strain evidence="2 3">ACCC 05757</strain>
    </source>
</reference>
<accession>A0A2S9JUT3</accession>
<dbReference type="GO" id="GO:0009307">
    <property type="term" value="P:DNA restriction-modification system"/>
    <property type="evidence" value="ECO:0007669"/>
    <property type="project" value="InterPro"/>
</dbReference>
<dbReference type="OrthoDB" id="6691177at2"/>
<dbReference type="InterPro" id="IPR007560">
    <property type="entry name" value="Restrct_endonuc_IV_Mrr"/>
</dbReference>
<protein>
    <recommendedName>
        <fullName evidence="1">Restriction endonuclease type IV Mrr domain-containing protein</fullName>
    </recommendedName>
</protein>
<dbReference type="GO" id="GO:0003677">
    <property type="term" value="F:DNA binding"/>
    <property type="evidence" value="ECO:0007669"/>
    <property type="project" value="InterPro"/>
</dbReference>
<sequence length="173" mass="20247">MHQQLINRLQACPTGAGQAANDYEDIVADIFYFLFHPEHLDEPRVQTITYNPDRRRDIILPISCKEGLFYLFALHFKNDTLLVECKNYQDEVTHKEIFQICDYLDRPSLAKIAFLVTRKGMTQNASDTIKEKYLIHGKLILCLTDQDLIDLLNDKNNAVSILRKKYHDQKLKY</sequence>